<dbReference type="Gene3D" id="3.30.1360.200">
    <property type="match status" value="1"/>
</dbReference>
<accession>A0A645DLF6</accession>
<evidence type="ECO:0000313" key="1">
    <source>
        <dbReference type="EMBL" id="MPM90095.1"/>
    </source>
</evidence>
<protein>
    <submittedName>
        <fullName evidence="1">Uncharacterized protein</fullName>
    </submittedName>
</protein>
<reference evidence="1" key="1">
    <citation type="submission" date="2019-08" db="EMBL/GenBank/DDBJ databases">
        <authorList>
            <person name="Kucharzyk K."/>
            <person name="Murdoch R.W."/>
            <person name="Higgins S."/>
            <person name="Loffler F."/>
        </authorList>
    </citation>
    <scope>NUCLEOTIDE SEQUENCE</scope>
</reference>
<proteinExistence type="predicted"/>
<dbReference type="AlphaFoldDB" id="A0A645DLF6"/>
<name>A0A645DLF6_9ZZZZ</name>
<sequence length="221" mass="24668">MLKRFIQLIYLMLSVLLCCSALSCGHQSTSLMLSVKDDQYDFDSLRASLESRLNRLYIDDSQIDISEASGSAVEISIKGRTLTQDEINILVYSDTLCIKNSDGDIVMTSEDFKDCSIDFDTENSGGKSENGCYVKLVFTENGSEKFKDLTREISSEKDEEKKILSVWCGKDLVLNPMVTSTIITSEIMVTGDFSITECRLKAAEIFSAINPLPFLVEVKNE</sequence>
<comment type="caution">
    <text evidence="1">The sequence shown here is derived from an EMBL/GenBank/DDBJ whole genome shotgun (WGS) entry which is preliminary data.</text>
</comment>
<gene>
    <name evidence="1" type="ORF">SDC9_137212</name>
</gene>
<dbReference type="EMBL" id="VSSQ01037414">
    <property type="protein sequence ID" value="MPM90095.1"/>
    <property type="molecule type" value="Genomic_DNA"/>
</dbReference>
<organism evidence="1">
    <name type="scientific">bioreactor metagenome</name>
    <dbReference type="NCBI Taxonomy" id="1076179"/>
    <lineage>
        <taxon>unclassified sequences</taxon>
        <taxon>metagenomes</taxon>
        <taxon>ecological metagenomes</taxon>
    </lineage>
</organism>
<dbReference type="PROSITE" id="PS51257">
    <property type="entry name" value="PROKAR_LIPOPROTEIN"/>
    <property type="match status" value="1"/>
</dbReference>